<dbReference type="EMBL" id="JAEAOA010002352">
    <property type="protein sequence ID" value="KAK3606334.1"/>
    <property type="molecule type" value="Genomic_DNA"/>
</dbReference>
<dbReference type="SUPFAM" id="SSF46955">
    <property type="entry name" value="Putative DNA-binding domain"/>
    <property type="match status" value="1"/>
</dbReference>
<keyword evidence="11 23" id="KW-1133">Transmembrane helix</keyword>
<dbReference type="PANTHER" id="PTHR13414">
    <property type="entry name" value="HUEL-CATION TRANSPORTER"/>
    <property type="match status" value="1"/>
</dbReference>
<reference evidence="25" key="1">
    <citation type="journal article" date="2021" name="Genome Biol. Evol.">
        <title>A High-Quality Reference Genome for a Parasitic Bivalve with Doubly Uniparental Inheritance (Bivalvia: Unionida).</title>
        <authorList>
            <person name="Smith C.H."/>
        </authorList>
    </citation>
    <scope>NUCLEOTIDE SEQUENCE</scope>
    <source>
        <strain evidence="25">CHS0354</strain>
    </source>
</reference>
<comment type="subcellular location">
    <subcellularLocation>
        <location evidence="3">Endoplasmic reticulum</location>
    </subcellularLocation>
    <subcellularLocation>
        <location evidence="2">Mitochondrion membrane</location>
        <topology evidence="2">Multi-pass membrane protein</topology>
    </subcellularLocation>
    <subcellularLocation>
        <location evidence="1">Nucleus</location>
    </subcellularLocation>
</comment>
<keyword evidence="14" id="KW-0496">Mitochondrion</keyword>
<dbReference type="GO" id="GO:0008324">
    <property type="term" value="F:monoatomic cation transmembrane transporter activity"/>
    <property type="evidence" value="ECO:0007669"/>
    <property type="project" value="InterPro"/>
</dbReference>
<evidence type="ECO:0000256" key="13">
    <source>
        <dbReference type="ARBA" id="ARBA00023065"/>
    </source>
</evidence>
<evidence type="ECO:0000256" key="6">
    <source>
        <dbReference type="ARBA" id="ARBA00022449"/>
    </source>
</evidence>
<evidence type="ECO:0000256" key="21">
    <source>
        <dbReference type="ARBA" id="ARBA00048349"/>
    </source>
</evidence>
<keyword evidence="9" id="KW-0862">Zinc</keyword>
<evidence type="ECO:0000256" key="8">
    <source>
        <dbReference type="ARBA" id="ARBA00022824"/>
    </source>
</evidence>
<sequence length="593" mass="66202">MWRTLSLEAHLLLHNQLKTFLPALRPILNKTELLHCTCRTACRQLQPRCLDGFFQFPRHQCRPTVSSCLFLLNQFSTFASPPPDGGGTDKPTRSQEPSSTGPSTISPTPSPTSPSPTTVSPGPNIGSEKQKIVKVKKKAPLDFQCKENLYINDERALYEYMLEPSDLAVLPAFFRRNPYDSIQKEKILVYRVRDVEAKAIEVWGSLERVKEQRRLICDNIKKYTEDLPMMGPDGKVGKSTYINYKAESPPGNNFRQFVQLGSGKVVLSAIFGNLINCLVKLVGWHYTGSDSLFAEFIHSVADTFNQVILAIGLYHSAKKPDQYHPYGYKSLKHITSLASGVGIFFLGTGVSVYHGIQGLLHPELFHFNIWAVASLGIALVTEGASLVIALKQMLQSSKEHKMTFREYVSRGVDPNVNVVLLEDVAGVLGVVIATSCMAISYLTQNPFADSVGSLLIGGLLGGIAAFIINTNTTVLMGKSIPIEQLVDIRQHLESDRIIRSLHDVKATEMGGEIRFKAEIDFDGKELTRVYLELQDKEEMLKEIQNLKTQEDLDKFLLKHGEALIDLMGAEIDRIEQSLKEKYPELRHVDLEAL</sequence>
<dbReference type="InterPro" id="IPR009061">
    <property type="entry name" value="DNA-bd_dom_put_sf"/>
</dbReference>
<evidence type="ECO:0000256" key="19">
    <source>
        <dbReference type="ARBA" id="ARBA00034845"/>
    </source>
</evidence>
<evidence type="ECO:0000313" key="26">
    <source>
        <dbReference type="Proteomes" id="UP001195483"/>
    </source>
</evidence>
<dbReference type="InterPro" id="IPR002524">
    <property type="entry name" value="Cation_efflux"/>
</dbReference>
<evidence type="ECO:0000256" key="20">
    <source>
        <dbReference type="ARBA" id="ARBA00034922"/>
    </source>
</evidence>
<organism evidence="25 26">
    <name type="scientific">Potamilus streckersoni</name>
    <dbReference type="NCBI Taxonomy" id="2493646"/>
    <lineage>
        <taxon>Eukaryota</taxon>
        <taxon>Metazoa</taxon>
        <taxon>Spiralia</taxon>
        <taxon>Lophotrochozoa</taxon>
        <taxon>Mollusca</taxon>
        <taxon>Bivalvia</taxon>
        <taxon>Autobranchia</taxon>
        <taxon>Heteroconchia</taxon>
        <taxon>Palaeoheterodonta</taxon>
        <taxon>Unionida</taxon>
        <taxon>Unionoidea</taxon>
        <taxon>Unionidae</taxon>
        <taxon>Ambleminae</taxon>
        <taxon>Lampsilini</taxon>
        <taxon>Potamilus</taxon>
    </lineage>
</organism>
<evidence type="ECO:0000256" key="2">
    <source>
        <dbReference type="ARBA" id="ARBA00004225"/>
    </source>
</evidence>
<evidence type="ECO:0000256" key="22">
    <source>
        <dbReference type="SAM" id="MobiDB-lite"/>
    </source>
</evidence>
<keyword evidence="26" id="KW-1185">Reference proteome</keyword>
<feature type="transmembrane region" description="Helical" evidence="23">
    <location>
        <begin position="368"/>
        <end position="394"/>
    </location>
</feature>
<reference evidence="25" key="3">
    <citation type="submission" date="2023-05" db="EMBL/GenBank/DDBJ databases">
        <authorList>
            <person name="Smith C.H."/>
        </authorList>
    </citation>
    <scope>NUCLEOTIDE SEQUENCE</scope>
    <source>
        <strain evidence="25">CHS0354</strain>
        <tissue evidence="25">Mantle</tissue>
    </source>
</reference>
<gene>
    <name evidence="25" type="ORF">CHS0354_041969</name>
</gene>
<evidence type="ECO:0000256" key="9">
    <source>
        <dbReference type="ARBA" id="ARBA00022833"/>
    </source>
</evidence>
<dbReference type="GO" id="GO:0005634">
    <property type="term" value="C:nucleus"/>
    <property type="evidence" value="ECO:0007669"/>
    <property type="project" value="UniProtKB-SubCell"/>
</dbReference>
<feature type="domain" description="Cation efflux protein transmembrane" evidence="24">
    <location>
        <begin position="267"/>
        <end position="476"/>
    </location>
</feature>
<dbReference type="InterPro" id="IPR027469">
    <property type="entry name" value="Cation_efflux_TMD_sf"/>
</dbReference>
<keyword evidence="17" id="KW-0539">Nucleus</keyword>
<keyword evidence="5" id="KW-0813">Transport</keyword>
<dbReference type="InterPro" id="IPR040177">
    <property type="entry name" value="SLC30A9"/>
</dbReference>
<comment type="catalytic activity">
    <reaction evidence="21">
        <text>Zn(2+)(in) + 2 H(+)(out) = Zn(2+)(out) + 2 H(+)(in)</text>
        <dbReference type="Rhea" id="RHEA:72627"/>
        <dbReference type="ChEBI" id="CHEBI:15378"/>
        <dbReference type="ChEBI" id="CHEBI:29105"/>
    </reaction>
</comment>
<evidence type="ECO:0000256" key="10">
    <source>
        <dbReference type="ARBA" id="ARBA00022906"/>
    </source>
</evidence>
<keyword evidence="8" id="KW-0256">Endoplasmic reticulum</keyword>
<dbReference type="CDD" id="cd21078">
    <property type="entry name" value="NTD_ZNT9"/>
    <property type="match status" value="1"/>
</dbReference>
<evidence type="ECO:0000256" key="5">
    <source>
        <dbReference type="ARBA" id="ARBA00022448"/>
    </source>
</evidence>
<dbReference type="GO" id="GO:0006882">
    <property type="term" value="P:intracellular zinc ion homeostasis"/>
    <property type="evidence" value="ECO:0007669"/>
    <property type="project" value="TreeGrafter"/>
</dbReference>
<comment type="similarity">
    <text evidence="4">Belongs to the cation diffusion facilitator (CDF) transporter (TC 2.A.4) family. SLC30A subfamily.</text>
</comment>
<feature type="transmembrane region" description="Helical" evidence="23">
    <location>
        <begin position="292"/>
        <end position="314"/>
    </location>
</feature>
<dbReference type="InterPro" id="IPR037129">
    <property type="entry name" value="XPA_sf"/>
</dbReference>
<evidence type="ECO:0000256" key="3">
    <source>
        <dbReference type="ARBA" id="ARBA00004240"/>
    </source>
</evidence>
<evidence type="ECO:0000256" key="18">
    <source>
        <dbReference type="ARBA" id="ARBA00033405"/>
    </source>
</evidence>
<dbReference type="InterPro" id="IPR058533">
    <property type="entry name" value="Cation_efflux_TM"/>
</dbReference>
<keyword evidence="15 23" id="KW-0472">Membrane</keyword>
<dbReference type="GO" id="GO:0031966">
    <property type="term" value="C:mitochondrial membrane"/>
    <property type="evidence" value="ECO:0007669"/>
    <property type="project" value="UniProtKB-SubCell"/>
</dbReference>
<evidence type="ECO:0000256" key="11">
    <source>
        <dbReference type="ARBA" id="ARBA00022989"/>
    </source>
</evidence>
<evidence type="ECO:0000259" key="24">
    <source>
        <dbReference type="Pfam" id="PF01545"/>
    </source>
</evidence>
<name>A0AAE0TAM0_9BIVA</name>
<evidence type="ECO:0000256" key="12">
    <source>
        <dbReference type="ARBA" id="ARBA00023015"/>
    </source>
</evidence>
<dbReference type="SUPFAM" id="SSF161111">
    <property type="entry name" value="Cation efflux protein transmembrane domain-like"/>
    <property type="match status" value="1"/>
</dbReference>
<evidence type="ECO:0000256" key="4">
    <source>
        <dbReference type="ARBA" id="ARBA00008873"/>
    </source>
</evidence>
<evidence type="ECO:0000256" key="16">
    <source>
        <dbReference type="ARBA" id="ARBA00023163"/>
    </source>
</evidence>
<dbReference type="Gene3D" id="1.20.1510.10">
    <property type="entry name" value="Cation efflux protein transmembrane domain"/>
    <property type="match status" value="1"/>
</dbReference>
<feature type="region of interest" description="Disordered" evidence="22">
    <location>
        <begin position="80"/>
        <end position="130"/>
    </location>
</feature>
<protein>
    <recommendedName>
        <fullName evidence="19">Proton-coupled zinc antiporter SLC30A9, mitochondrial</fullName>
    </recommendedName>
    <alternativeName>
        <fullName evidence="18">Solute carrier family 30 member 9</fullName>
    </alternativeName>
    <alternativeName>
        <fullName evidence="20">Zinc transporter 9</fullName>
    </alternativeName>
</protein>
<reference evidence="25" key="2">
    <citation type="journal article" date="2021" name="Genome Biol. Evol.">
        <title>Developing a high-quality reference genome for a parasitic bivalve with doubly uniparental inheritance (Bivalvia: Unionida).</title>
        <authorList>
            <person name="Smith C.H."/>
        </authorList>
    </citation>
    <scope>NUCLEOTIDE SEQUENCE</scope>
    <source>
        <strain evidence="25">CHS0354</strain>
        <tissue evidence="25">Mantle</tissue>
    </source>
</reference>
<evidence type="ECO:0000256" key="14">
    <source>
        <dbReference type="ARBA" id="ARBA00023128"/>
    </source>
</evidence>
<evidence type="ECO:0000256" key="15">
    <source>
        <dbReference type="ARBA" id="ARBA00023136"/>
    </source>
</evidence>
<dbReference type="NCBIfam" id="TIGR01297">
    <property type="entry name" value="CDF"/>
    <property type="match status" value="1"/>
</dbReference>
<feature type="transmembrane region" description="Helical" evidence="23">
    <location>
        <begin position="334"/>
        <end position="356"/>
    </location>
</feature>
<dbReference type="GO" id="GO:0015297">
    <property type="term" value="F:antiporter activity"/>
    <property type="evidence" value="ECO:0007669"/>
    <property type="project" value="UniProtKB-KW"/>
</dbReference>
<feature type="transmembrane region" description="Helical" evidence="23">
    <location>
        <begin position="415"/>
        <end position="441"/>
    </location>
</feature>
<dbReference type="AlphaFoldDB" id="A0AAE0TAM0"/>
<dbReference type="GO" id="GO:0006829">
    <property type="term" value="P:zinc ion transport"/>
    <property type="evidence" value="ECO:0007669"/>
    <property type="project" value="UniProtKB-KW"/>
</dbReference>
<proteinExistence type="inferred from homology"/>
<feature type="compositionally biased region" description="Low complexity" evidence="22">
    <location>
        <begin position="97"/>
        <end position="107"/>
    </location>
</feature>
<feature type="transmembrane region" description="Helical" evidence="23">
    <location>
        <begin position="265"/>
        <end position="286"/>
    </location>
</feature>
<evidence type="ECO:0000256" key="1">
    <source>
        <dbReference type="ARBA" id="ARBA00004123"/>
    </source>
</evidence>
<dbReference type="Proteomes" id="UP001195483">
    <property type="component" value="Unassembled WGS sequence"/>
</dbReference>
<keyword evidence="12" id="KW-0805">Transcription regulation</keyword>
<dbReference type="GO" id="GO:0005783">
    <property type="term" value="C:endoplasmic reticulum"/>
    <property type="evidence" value="ECO:0007669"/>
    <property type="project" value="UniProtKB-SubCell"/>
</dbReference>
<accession>A0AAE0TAM0</accession>
<keyword evidence="10" id="KW-0864">Zinc transport</keyword>
<comment type="caution">
    <text evidence="25">The sequence shown here is derived from an EMBL/GenBank/DDBJ whole genome shotgun (WGS) entry which is preliminary data.</text>
</comment>
<dbReference type="Gene3D" id="3.90.530.10">
    <property type="entry name" value="XPA C-terminal domain"/>
    <property type="match status" value="1"/>
</dbReference>
<evidence type="ECO:0000256" key="7">
    <source>
        <dbReference type="ARBA" id="ARBA00022692"/>
    </source>
</evidence>
<feature type="transmembrane region" description="Helical" evidence="23">
    <location>
        <begin position="447"/>
        <end position="468"/>
    </location>
</feature>
<keyword evidence="6" id="KW-0050">Antiport</keyword>
<keyword evidence="13" id="KW-0406">Ion transport</keyword>
<evidence type="ECO:0000256" key="23">
    <source>
        <dbReference type="SAM" id="Phobius"/>
    </source>
</evidence>
<keyword evidence="16" id="KW-0804">Transcription</keyword>
<evidence type="ECO:0000256" key="17">
    <source>
        <dbReference type="ARBA" id="ARBA00023242"/>
    </source>
</evidence>
<keyword evidence="7 23" id="KW-0812">Transmembrane</keyword>
<dbReference type="Pfam" id="PF01545">
    <property type="entry name" value="Cation_efflux"/>
    <property type="match status" value="1"/>
</dbReference>
<dbReference type="PANTHER" id="PTHR13414:SF9">
    <property type="entry name" value="PROTON-COUPLED ZINC ANTIPORTER SLC30A9, MITOCHONDRIAL"/>
    <property type="match status" value="1"/>
</dbReference>
<evidence type="ECO:0000313" key="25">
    <source>
        <dbReference type="EMBL" id="KAK3606334.1"/>
    </source>
</evidence>